<name>A0A0A3HV97_9BACL</name>
<keyword evidence="2" id="KW-0732">Signal</keyword>
<keyword evidence="4" id="KW-1185">Reference proteome</keyword>
<proteinExistence type="predicted"/>
<dbReference type="AlphaFoldDB" id="A0A0A3HV97"/>
<reference evidence="3 4" key="1">
    <citation type="submission" date="2014-02" db="EMBL/GenBank/DDBJ databases">
        <title>Draft genome sequence of Lysinibacillus sinduriensis JCM 15800.</title>
        <authorList>
            <person name="Zhang F."/>
            <person name="Wang G."/>
            <person name="Zhang L."/>
        </authorList>
    </citation>
    <scope>NUCLEOTIDE SEQUENCE [LARGE SCALE GENOMIC DNA]</scope>
    <source>
        <strain evidence="3 4">JCM 15800</strain>
    </source>
</reference>
<evidence type="ECO:0000313" key="3">
    <source>
        <dbReference type="EMBL" id="KGR75160.1"/>
    </source>
</evidence>
<evidence type="ECO:0000256" key="1">
    <source>
        <dbReference type="SAM" id="MobiDB-lite"/>
    </source>
</evidence>
<feature type="compositionally biased region" description="Low complexity" evidence="1">
    <location>
        <begin position="84"/>
        <end position="93"/>
    </location>
</feature>
<organism evidence="3 4">
    <name type="scientific">Ureibacillus sinduriensis BLB-1 = JCM 15800</name>
    <dbReference type="NCBI Taxonomy" id="1384057"/>
    <lineage>
        <taxon>Bacteria</taxon>
        <taxon>Bacillati</taxon>
        <taxon>Bacillota</taxon>
        <taxon>Bacilli</taxon>
        <taxon>Bacillales</taxon>
        <taxon>Caryophanaceae</taxon>
        <taxon>Ureibacillus</taxon>
    </lineage>
</organism>
<feature type="region of interest" description="Disordered" evidence="1">
    <location>
        <begin position="23"/>
        <end position="102"/>
    </location>
</feature>
<accession>A0A0A3HV97</accession>
<evidence type="ECO:0000256" key="2">
    <source>
        <dbReference type="SAM" id="SignalP"/>
    </source>
</evidence>
<dbReference type="RefSeq" id="WP_036201180.1">
    <property type="nucleotide sequence ID" value="NZ_AVCY01000004.1"/>
</dbReference>
<sequence>MKKFMKSIVPVSALLLMLTGCAEDEEDVDVDVNEEEPAVTDDEADVNIIDEDGANTETNTEPNTETDIDDTTIDSTGGQGGASDNTTVEGPTTDTDDGETNE</sequence>
<gene>
    <name evidence="3" type="ORF">CD33_12875</name>
</gene>
<feature type="compositionally biased region" description="Acidic residues" evidence="1">
    <location>
        <begin position="23"/>
        <end position="54"/>
    </location>
</feature>
<evidence type="ECO:0000313" key="4">
    <source>
        <dbReference type="Proteomes" id="UP000030408"/>
    </source>
</evidence>
<dbReference type="PROSITE" id="PS51257">
    <property type="entry name" value="PROKAR_LIPOPROTEIN"/>
    <property type="match status" value="1"/>
</dbReference>
<feature type="chain" id="PRO_5002001636" description="Lipoprotein" evidence="2">
    <location>
        <begin position="23"/>
        <end position="102"/>
    </location>
</feature>
<feature type="signal peptide" evidence="2">
    <location>
        <begin position="1"/>
        <end position="22"/>
    </location>
</feature>
<evidence type="ECO:0008006" key="5">
    <source>
        <dbReference type="Google" id="ProtNLM"/>
    </source>
</evidence>
<dbReference type="EMBL" id="JPVO01000052">
    <property type="protein sequence ID" value="KGR75160.1"/>
    <property type="molecule type" value="Genomic_DNA"/>
</dbReference>
<protein>
    <recommendedName>
        <fullName evidence="5">Lipoprotein</fullName>
    </recommendedName>
</protein>
<comment type="caution">
    <text evidence="3">The sequence shown here is derived from an EMBL/GenBank/DDBJ whole genome shotgun (WGS) entry which is preliminary data.</text>
</comment>
<dbReference type="Proteomes" id="UP000030408">
    <property type="component" value="Unassembled WGS sequence"/>
</dbReference>